<dbReference type="SMART" id="SM00184">
    <property type="entry name" value="RING"/>
    <property type="match status" value="1"/>
</dbReference>
<dbReference type="SUPFAM" id="SSF57850">
    <property type="entry name" value="RING/U-box"/>
    <property type="match status" value="1"/>
</dbReference>
<dbReference type="GO" id="GO:0016567">
    <property type="term" value="P:protein ubiquitination"/>
    <property type="evidence" value="ECO:0007669"/>
    <property type="project" value="TreeGrafter"/>
</dbReference>
<name>A0A8K0VWA0_9PLEO</name>
<dbReference type="PANTHER" id="PTHR45969">
    <property type="entry name" value="RING ZINC FINGER PROTEIN-RELATED"/>
    <property type="match status" value="1"/>
</dbReference>
<dbReference type="AlphaFoldDB" id="A0A8K0VWA0"/>
<evidence type="ECO:0000313" key="6">
    <source>
        <dbReference type="EMBL" id="KAH7083762.1"/>
    </source>
</evidence>
<feature type="domain" description="RING-type" evidence="5">
    <location>
        <begin position="253"/>
        <end position="303"/>
    </location>
</feature>
<dbReference type="PROSITE" id="PS50089">
    <property type="entry name" value="ZF_RING_2"/>
    <property type="match status" value="1"/>
</dbReference>
<dbReference type="InterPro" id="IPR013083">
    <property type="entry name" value="Znf_RING/FYVE/PHD"/>
</dbReference>
<comment type="caution">
    <text evidence="6">The sequence shown here is derived from an EMBL/GenBank/DDBJ whole genome shotgun (WGS) entry which is preliminary data.</text>
</comment>
<dbReference type="GO" id="GO:0061630">
    <property type="term" value="F:ubiquitin protein ligase activity"/>
    <property type="evidence" value="ECO:0007669"/>
    <property type="project" value="TreeGrafter"/>
</dbReference>
<evidence type="ECO:0000256" key="1">
    <source>
        <dbReference type="ARBA" id="ARBA00022723"/>
    </source>
</evidence>
<evidence type="ECO:0000256" key="4">
    <source>
        <dbReference type="PROSITE-ProRule" id="PRU00175"/>
    </source>
</evidence>
<keyword evidence="3" id="KW-0862">Zinc</keyword>
<protein>
    <recommendedName>
        <fullName evidence="5">RING-type domain-containing protein</fullName>
    </recommendedName>
</protein>
<dbReference type="PANTHER" id="PTHR45969:SF69">
    <property type="entry name" value="FINGER DOMAIN PROTEIN, PUTATIVE (AFU_ORTHOLOGUE AFUA_3G12190)-RELATED"/>
    <property type="match status" value="1"/>
</dbReference>
<keyword evidence="1" id="KW-0479">Metal-binding</keyword>
<sequence>MIRIPKFFTTRFTEVCFLTLWKTPKLNEHGCGIVRHFLDHCPSLFHTASHAIVSGPRKDVGRLLAVIFKCIIALCMFLLQRPNSVQINEYCAKLQEYVLRRCHRIDVSELDWSELAGYLNCCMHGRRRLYPHLARVELILLPLCDHAARARAITYNSRMARNAFNTLFKSLHQFFRPGMNFVQFVRVSRGFAQEEAGQLPDPEIKDLQLDLIQLEEDAEDDQYEEDEYRPTGLRVPLSQFCEHANTVPAGSVCAICVEEVFARAEGESKSVATKCTHYFHVACLDVWVNDLAQLAANTCPSCRAEMCEGRSRILAWMGETIWDEEDYGDSLRNMFDVEISNQE</sequence>
<proteinExistence type="predicted"/>
<dbReference type="OrthoDB" id="3791828at2759"/>
<dbReference type="Pfam" id="PF13639">
    <property type="entry name" value="zf-RING_2"/>
    <property type="match status" value="1"/>
</dbReference>
<dbReference type="EMBL" id="JAGMVJ010000013">
    <property type="protein sequence ID" value="KAH7083762.1"/>
    <property type="molecule type" value="Genomic_DNA"/>
</dbReference>
<dbReference type="GO" id="GO:0008270">
    <property type="term" value="F:zinc ion binding"/>
    <property type="evidence" value="ECO:0007669"/>
    <property type="project" value="UniProtKB-KW"/>
</dbReference>
<keyword evidence="7" id="KW-1185">Reference proteome</keyword>
<evidence type="ECO:0000256" key="3">
    <source>
        <dbReference type="ARBA" id="ARBA00022833"/>
    </source>
</evidence>
<accession>A0A8K0VWA0</accession>
<keyword evidence="2 4" id="KW-0863">Zinc-finger</keyword>
<reference evidence="6" key="1">
    <citation type="journal article" date="2021" name="Nat. Commun.">
        <title>Genetic determinants of endophytism in the Arabidopsis root mycobiome.</title>
        <authorList>
            <person name="Mesny F."/>
            <person name="Miyauchi S."/>
            <person name="Thiergart T."/>
            <person name="Pickel B."/>
            <person name="Atanasova L."/>
            <person name="Karlsson M."/>
            <person name="Huettel B."/>
            <person name="Barry K.W."/>
            <person name="Haridas S."/>
            <person name="Chen C."/>
            <person name="Bauer D."/>
            <person name="Andreopoulos W."/>
            <person name="Pangilinan J."/>
            <person name="LaButti K."/>
            <person name="Riley R."/>
            <person name="Lipzen A."/>
            <person name="Clum A."/>
            <person name="Drula E."/>
            <person name="Henrissat B."/>
            <person name="Kohler A."/>
            <person name="Grigoriev I.V."/>
            <person name="Martin F.M."/>
            <person name="Hacquard S."/>
        </authorList>
    </citation>
    <scope>NUCLEOTIDE SEQUENCE</scope>
    <source>
        <strain evidence="6">MPI-SDFR-AT-0120</strain>
    </source>
</reference>
<dbReference type="InterPro" id="IPR001841">
    <property type="entry name" value="Znf_RING"/>
</dbReference>
<evidence type="ECO:0000259" key="5">
    <source>
        <dbReference type="PROSITE" id="PS50089"/>
    </source>
</evidence>
<evidence type="ECO:0000256" key="2">
    <source>
        <dbReference type="ARBA" id="ARBA00022771"/>
    </source>
</evidence>
<evidence type="ECO:0000313" key="7">
    <source>
        <dbReference type="Proteomes" id="UP000813461"/>
    </source>
</evidence>
<organism evidence="6 7">
    <name type="scientific">Paraphoma chrysanthemicola</name>
    <dbReference type="NCBI Taxonomy" id="798071"/>
    <lineage>
        <taxon>Eukaryota</taxon>
        <taxon>Fungi</taxon>
        <taxon>Dikarya</taxon>
        <taxon>Ascomycota</taxon>
        <taxon>Pezizomycotina</taxon>
        <taxon>Dothideomycetes</taxon>
        <taxon>Pleosporomycetidae</taxon>
        <taxon>Pleosporales</taxon>
        <taxon>Pleosporineae</taxon>
        <taxon>Phaeosphaeriaceae</taxon>
        <taxon>Paraphoma</taxon>
    </lineage>
</organism>
<gene>
    <name evidence="6" type="ORF">FB567DRAFT_550794</name>
</gene>
<dbReference type="Proteomes" id="UP000813461">
    <property type="component" value="Unassembled WGS sequence"/>
</dbReference>
<dbReference type="Gene3D" id="3.30.40.10">
    <property type="entry name" value="Zinc/RING finger domain, C3HC4 (zinc finger)"/>
    <property type="match status" value="1"/>
</dbReference>